<dbReference type="EMBL" id="JRES01000933">
    <property type="protein sequence ID" value="KNC27121.1"/>
    <property type="molecule type" value="Genomic_DNA"/>
</dbReference>
<dbReference type="Proteomes" id="UP000037069">
    <property type="component" value="Unassembled WGS sequence"/>
</dbReference>
<reference evidence="2 3" key="1">
    <citation type="journal article" date="2015" name="Nat. Commun.">
        <title>Lucilia cuprina genome unlocks parasitic fly biology to underpin future interventions.</title>
        <authorList>
            <person name="Anstead C.A."/>
            <person name="Korhonen P.K."/>
            <person name="Young N.D."/>
            <person name="Hall R.S."/>
            <person name="Jex A.R."/>
            <person name="Murali S.C."/>
            <person name="Hughes D.S."/>
            <person name="Lee S.F."/>
            <person name="Perry T."/>
            <person name="Stroehlein A.J."/>
            <person name="Ansell B.R."/>
            <person name="Breugelmans B."/>
            <person name="Hofmann A."/>
            <person name="Qu J."/>
            <person name="Dugan S."/>
            <person name="Lee S.L."/>
            <person name="Chao H."/>
            <person name="Dinh H."/>
            <person name="Han Y."/>
            <person name="Doddapaneni H.V."/>
            <person name="Worley K.C."/>
            <person name="Muzny D.M."/>
            <person name="Ioannidis P."/>
            <person name="Waterhouse R.M."/>
            <person name="Zdobnov E.M."/>
            <person name="James P.J."/>
            <person name="Bagnall N.H."/>
            <person name="Kotze A.C."/>
            <person name="Gibbs R.A."/>
            <person name="Richards S."/>
            <person name="Batterham P."/>
            <person name="Gasser R.B."/>
        </authorList>
    </citation>
    <scope>NUCLEOTIDE SEQUENCE [LARGE SCALE GENOMIC DNA]</scope>
    <source>
        <strain evidence="2 3">LS</strain>
        <tissue evidence="2">Full body</tissue>
    </source>
</reference>
<dbReference type="AlphaFoldDB" id="A0A0L0C4F9"/>
<dbReference type="OrthoDB" id="8031411at2759"/>
<evidence type="ECO:0000313" key="2">
    <source>
        <dbReference type="EMBL" id="KNC27121.1"/>
    </source>
</evidence>
<sequence>MASYKIYTIFLVFFLTQVFAKPLENNFQFFDTSEEEQKIRANPTPEQKLLIYTFDNFVSLGKHYGANALEVCRNILKDESLKGNDKPEVLEFMKNLTSFVEKYESNKNPQLMWDIIEMYSDTTEKYAHIPDDKATPESSYILELLNKYNARDIAVKFASEFKTFMDNFVAMFEENKEHLEKPMLDWYEKFKTLTEYEDKLDAFTGFLELN</sequence>
<dbReference type="OMA" id="ERKMIEW"/>
<feature type="chain" id="PRO_5005535778" evidence="1">
    <location>
        <begin position="21"/>
        <end position="210"/>
    </location>
</feature>
<evidence type="ECO:0000256" key="1">
    <source>
        <dbReference type="SAM" id="SignalP"/>
    </source>
</evidence>
<accession>A0A0L0C4F9</accession>
<name>A0A0L0C4F9_LUCCU</name>
<feature type="signal peptide" evidence="1">
    <location>
        <begin position="1"/>
        <end position="20"/>
    </location>
</feature>
<comment type="caution">
    <text evidence="2">The sequence shown here is derived from an EMBL/GenBank/DDBJ whole genome shotgun (WGS) entry which is preliminary data.</text>
</comment>
<protein>
    <submittedName>
        <fullName evidence="2">Uncharacterized protein</fullName>
    </submittedName>
</protein>
<evidence type="ECO:0000313" key="3">
    <source>
        <dbReference type="Proteomes" id="UP000037069"/>
    </source>
</evidence>
<keyword evidence="3" id="KW-1185">Reference proteome</keyword>
<keyword evidence="1" id="KW-0732">Signal</keyword>
<organism evidence="2 3">
    <name type="scientific">Lucilia cuprina</name>
    <name type="common">Green bottle fly</name>
    <name type="synonym">Australian sheep blowfly</name>
    <dbReference type="NCBI Taxonomy" id="7375"/>
    <lineage>
        <taxon>Eukaryota</taxon>
        <taxon>Metazoa</taxon>
        <taxon>Ecdysozoa</taxon>
        <taxon>Arthropoda</taxon>
        <taxon>Hexapoda</taxon>
        <taxon>Insecta</taxon>
        <taxon>Pterygota</taxon>
        <taxon>Neoptera</taxon>
        <taxon>Endopterygota</taxon>
        <taxon>Diptera</taxon>
        <taxon>Brachycera</taxon>
        <taxon>Muscomorpha</taxon>
        <taxon>Oestroidea</taxon>
        <taxon>Calliphoridae</taxon>
        <taxon>Luciliinae</taxon>
        <taxon>Lucilia</taxon>
    </lineage>
</organism>
<gene>
    <name evidence="2" type="ORF">FF38_12671</name>
</gene>
<proteinExistence type="predicted"/>